<name>A0A4P7MZ01_PYROR</name>
<protein>
    <submittedName>
        <fullName evidence="1">Uncharacterized protein</fullName>
    </submittedName>
</protein>
<reference evidence="1 2" key="1">
    <citation type="journal article" date="2019" name="Mol. Biol. Evol.">
        <title>Blast fungal genomes show frequent chromosomal changes, gene gains and losses, and effector gene turnover.</title>
        <authorList>
            <person name="Gomez Luciano L.B."/>
            <person name="Jason Tsai I."/>
            <person name="Chuma I."/>
            <person name="Tosa Y."/>
            <person name="Chen Y.H."/>
            <person name="Li J.Y."/>
            <person name="Li M.Y."/>
            <person name="Jade Lu M.Y."/>
            <person name="Nakayashiki H."/>
            <person name="Li W.H."/>
        </authorList>
    </citation>
    <scope>NUCLEOTIDE SEQUENCE [LARGE SCALE GENOMIC DNA]</scope>
    <source>
        <strain evidence="1">MZ5-1-6</strain>
    </source>
</reference>
<dbReference type="SMR" id="A0A4P7MZ01"/>
<evidence type="ECO:0000313" key="2">
    <source>
        <dbReference type="Proteomes" id="UP000294847"/>
    </source>
</evidence>
<proteinExistence type="predicted"/>
<dbReference type="Pfam" id="PF13472">
    <property type="entry name" value="Lipase_GDSL_2"/>
    <property type="match status" value="1"/>
</dbReference>
<dbReference type="OMA" id="MANVWAQ"/>
<dbReference type="InterPro" id="IPR036514">
    <property type="entry name" value="SGNH_hydro_sf"/>
</dbReference>
<dbReference type="SUPFAM" id="SSF52266">
    <property type="entry name" value="SGNH hydrolase"/>
    <property type="match status" value="1"/>
</dbReference>
<dbReference type="AlphaFoldDB" id="A0A4P7MZ01"/>
<organism evidence="1 2">
    <name type="scientific">Pyricularia oryzae</name>
    <name type="common">Rice blast fungus</name>
    <name type="synonym">Magnaporthe oryzae</name>
    <dbReference type="NCBI Taxonomy" id="318829"/>
    <lineage>
        <taxon>Eukaryota</taxon>
        <taxon>Fungi</taxon>
        <taxon>Dikarya</taxon>
        <taxon>Ascomycota</taxon>
        <taxon>Pezizomycotina</taxon>
        <taxon>Sordariomycetes</taxon>
        <taxon>Sordariomycetidae</taxon>
        <taxon>Magnaporthales</taxon>
        <taxon>Pyriculariaceae</taxon>
        <taxon>Pyricularia</taxon>
    </lineage>
</organism>
<dbReference type="PANTHER" id="PTHR30383:SF31">
    <property type="entry name" value="SGNH HYDROLASE-TYPE ESTERASE DOMAIN-CONTAINING PROTEIN-RELATED"/>
    <property type="match status" value="1"/>
</dbReference>
<dbReference type="PANTHER" id="PTHR30383">
    <property type="entry name" value="THIOESTERASE 1/PROTEASE 1/LYSOPHOSPHOLIPASE L1"/>
    <property type="match status" value="1"/>
</dbReference>
<gene>
    <name evidence="1" type="ORF">PoMZ_00114</name>
</gene>
<accession>A0A4P7MZ01</accession>
<dbReference type="GO" id="GO:0004622">
    <property type="term" value="F:phosphatidylcholine lysophospholipase activity"/>
    <property type="evidence" value="ECO:0007669"/>
    <property type="project" value="TreeGrafter"/>
</dbReference>
<sequence>MHAQFFSMLVAASAVVAGPLPPSELTARQAAAAPVPLRIMSAGASVTFGVGSSTGNSYRKDLLDLLQGPNATFTKADEVSFVGAKKNGDFDQNAVEATSGFVIKQIAAAMAKDVPTLKPNLVLVDAGTNNCNKGGVVADAGAQVDKMLRQVFADSPGVTVVMTNVLVNKVAKQDACRVDENKQFDAVWQKLKDEGAKLVTVDMRSAAGPTTDDLFDTRHPNDAGYVKMANVFFGGIQEAATKGFLTAPAA</sequence>
<dbReference type="EMBL" id="CP034205">
    <property type="protein sequence ID" value="QBZ55219.1"/>
    <property type="molecule type" value="Genomic_DNA"/>
</dbReference>
<dbReference type="InterPro" id="IPR013830">
    <property type="entry name" value="SGNH_hydro"/>
</dbReference>
<dbReference type="InterPro" id="IPR051532">
    <property type="entry name" value="Ester_Hydrolysis_Enzymes"/>
</dbReference>
<dbReference type="Gene3D" id="3.40.50.1110">
    <property type="entry name" value="SGNH hydrolase"/>
    <property type="match status" value="1"/>
</dbReference>
<dbReference type="Proteomes" id="UP000294847">
    <property type="component" value="Chromosome 2"/>
</dbReference>
<evidence type="ECO:0000313" key="1">
    <source>
        <dbReference type="EMBL" id="QBZ55219.1"/>
    </source>
</evidence>